<comment type="caution">
    <text evidence="2">The sequence shown here is derived from an EMBL/GenBank/DDBJ whole genome shotgun (WGS) entry which is preliminary data.</text>
</comment>
<evidence type="ECO:0000313" key="3">
    <source>
        <dbReference type="Proteomes" id="UP000587608"/>
    </source>
</evidence>
<evidence type="ECO:0000313" key="2">
    <source>
        <dbReference type="EMBL" id="MBA5224898.1"/>
    </source>
</evidence>
<name>A0A7W2DXN1_9ACTN</name>
<keyword evidence="1" id="KW-0732">Signal</keyword>
<dbReference type="EMBL" id="JACERG010000017">
    <property type="protein sequence ID" value="MBA5224898.1"/>
    <property type="molecule type" value="Genomic_DNA"/>
</dbReference>
<feature type="signal peptide" evidence="1">
    <location>
        <begin position="1"/>
        <end position="27"/>
    </location>
</feature>
<gene>
    <name evidence="2" type="ORF">H1X69_26345</name>
</gene>
<sequence>MNLRKRALTVILLTATAFGAVGAPAMAMPMPWETSNVPAAENGTLGVQEGNPWHGVAPAGSVAQYGNPWHGLLPEGQDGTVTVLCTGSCYE</sequence>
<evidence type="ECO:0000256" key="1">
    <source>
        <dbReference type="SAM" id="SignalP"/>
    </source>
</evidence>
<evidence type="ECO:0008006" key="4">
    <source>
        <dbReference type="Google" id="ProtNLM"/>
    </source>
</evidence>
<dbReference type="RefSeq" id="WP_191854289.1">
    <property type="nucleotide sequence ID" value="NZ_CP108324.1"/>
</dbReference>
<feature type="chain" id="PRO_5030534636" description="Secreted protein" evidence="1">
    <location>
        <begin position="28"/>
        <end position="91"/>
    </location>
</feature>
<accession>A0A7W2DXN1</accession>
<dbReference type="Proteomes" id="UP000587608">
    <property type="component" value="Unassembled WGS sequence"/>
</dbReference>
<proteinExistence type="predicted"/>
<protein>
    <recommendedName>
        <fullName evidence="4">Secreted protein</fullName>
    </recommendedName>
</protein>
<reference evidence="2 3" key="1">
    <citation type="submission" date="2020-07" db="EMBL/GenBank/DDBJ databases">
        <title>Differential regulation of undecylprodigiosin biosynthesis in the yeast-scavenging Streptomyces strain MBK6.</title>
        <authorList>
            <person name="Baral B."/>
            <person name="Siitonen V."/>
            <person name="Laughlin M."/>
            <person name="Yamada K."/>
            <person name="Ilomaeki M."/>
            <person name="Metsae-Ketelae M."/>
            <person name="Niemi J."/>
        </authorList>
    </citation>
    <scope>NUCLEOTIDE SEQUENCE [LARGE SCALE GENOMIC DNA]</scope>
    <source>
        <strain evidence="2 3">MBK6</strain>
    </source>
</reference>
<organism evidence="2 3">
    <name type="scientific">Streptomyces griseoaurantiacus</name>
    <dbReference type="NCBI Taxonomy" id="68213"/>
    <lineage>
        <taxon>Bacteria</taxon>
        <taxon>Bacillati</taxon>
        <taxon>Actinomycetota</taxon>
        <taxon>Actinomycetes</taxon>
        <taxon>Kitasatosporales</taxon>
        <taxon>Streptomycetaceae</taxon>
        <taxon>Streptomyces</taxon>
        <taxon>Streptomyces aurantiacus group</taxon>
    </lineage>
</organism>
<dbReference type="AlphaFoldDB" id="A0A7W2DXN1"/>